<evidence type="ECO:0000313" key="3">
    <source>
        <dbReference type="Proteomes" id="UP000886998"/>
    </source>
</evidence>
<organism evidence="2 3">
    <name type="scientific">Trichonephila inaurata madagascariensis</name>
    <dbReference type="NCBI Taxonomy" id="2747483"/>
    <lineage>
        <taxon>Eukaryota</taxon>
        <taxon>Metazoa</taxon>
        <taxon>Ecdysozoa</taxon>
        <taxon>Arthropoda</taxon>
        <taxon>Chelicerata</taxon>
        <taxon>Arachnida</taxon>
        <taxon>Araneae</taxon>
        <taxon>Araneomorphae</taxon>
        <taxon>Entelegynae</taxon>
        <taxon>Araneoidea</taxon>
        <taxon>Nephilidae</taxon>
        <taxon>Trichonephila</taxon>
        <taxon>Trichonephila inaurata</taxon>
    </lineage>
</organism>
<gene>
    <name evidence="2" type="ORF">TNIN_197041</name>
</gene>
<keyword evidence="3" id="KW-1185">Reference proteome</keyword>
<dbReference type="EMBL" id="BMAV01017201">
    <property type="protein sequence ID" value="GFY68689.1"/>
    <property type="molecule type" value="Genomic_DNA"/>
</dbReference>
<sequence>MKSSELETETPVNKNISIASTSKLSSPPCKIYKKDSPEPLSLTTCKQFSSPSTETSIGDSSRSLTGSVASHKFPSRKSFPPTKTKHLNGRSKLVLQKKSYL</sequence>
<evidence type="ECO:0000313" key="2">
    <source>
        <dbReference type="EMBL" id="GFY68689.1"/>
    </source>
</evidence>
<comment type="caution">
    <text evidence="2">The sequence shown here is derived from an EMBL/GenBank/DDBJ whole genome shotgun (WGS) entry which is preliminary data.</text>
</comment>
<name>A0A8X7CE79_9ARAC</name>
<proteinExistence type="predicted"/>
<feature type="compositionally biased region" description="Polar residues" evidence="1">
    <location>
        <begin position="41"/>
        <end position="68"/>
    </location>
</feature>
<reference evidence="2" key="1">
    <citation type="submission" date="2020-08" db="EMBL/GenBank/DDBJ databases">
        <title>Multicomponent nature underlies the extraordinary mechanical properties of spider dragline silk.</title>
        <authorList>
            <person name="Kono N."/>
            <person name="Nakamura H."/>
            <person name="Mori M."/>
            <person name="Yoshida Y."/>
            <person name="Ohtoshi R."/>
            <person name="Malay A.D."/>
            <person name="Moran D.A.P."/>
            <person name="Tomita M."/>
            <person name="Numata K."/>
            <person name="Arakawa K."/>
        </authorList>
    </citation>
    <scope>NUCLEOTIDE SEQUENCE</scope>
</reference>
<accession>A0A8X7CE79</accession>
<dbReference type="AlphaFoldDB" id="A0A8X7CE79"/>
<protein>
    <submittedName>
        <fullName evidence="2">Uncharacterized protein</fullName>
    </submittedName>
</protein>
<evidence type="ECO:0000256" key="1">
    <source>
        <dbReference type="SAM" id="MobiDB-lite"/>
    </source>
</evidence>
<feature type="compositionally biased region" description="Polar residues" evidence="1">
    <location>
        <begin position="10"/>
        <end position="25"/>
    </location>
</feature>
<dbReference type="Proteomes" id="UP000886998">
    <property type="component" value="Unassembled WGS sequence"/>
</dbReference>
<feature type="region of interest" description="Disordered" evidence="1">
    <location>
        <begin position="1"/>
        <end position="101"/>
    </location>
</feature>